<keyword evidence="4" id="KW-1185">Reference proteome</keyword>
<proteinExistence type="predicted"/>
<feature type="transmembrane region" description="Helical" evidence="2">
    <location>
        <begin position="407"/>
        <end position="431"/>
    </location>
</feature>
<dbReference type="EMBL" id="CP016076">
    <property type="protein sequence ID" value="APU15442.1"/>
    <property type="molecule type" value="Genomic_DNA"/>
</dbReference>
<evidence type="ECO:0000256" key="1">
    <source>
        <dbReference type="SAM" id="MobiDB-lite"/>
    </source>
</evidence>
<feature type="compositionally biased region" description="Basic and acidic residues" evidence="1">
    <location>
        <begin position="11"/>
        <end position="24"/>
    </location>
</feature>
<feature type="region of interest" description="Disordered" evidence="1">
    <location>
        <begin position="1"/>
        <end position="24"/>
    </location>
</feature>
<dbReference type="RefSeq" id="WP_075741168.1">
    <property type="nucleotide sequence ID" value="NZ_CP016076.1"/>
</dbReference>
<name>A0AAC9PSW8_9PSEU</name>
<feature type="transmembrane region" description="Helical" evidence="2">
    <location>
        <begin position="260"/>
        <end position="277"/>
    </location>
</feature>
<dbReference type="Proteomes" id="UP000185511">
    <property type="component" value="Chromosome"/>
</dbReference>
<reference evidence="4" key="1">
    <citation type="submission" date="2016-06" db="EMBL/GenBank/DDBJ databases">
        <title>Complete genome sequence of Actinoalloteichus fjordicus DSM 46855 (=ADI127-17), type strain of the new species Actinoalloteichus fjordicus.</title>
        <authorList>
            <person name="Ruckert C."/>
            <person name="Nouioui I."/>
            <person name="Willmese J."/>
            <person name="van Wezel G."/>
            <person name="Klenk H.-P."/>
            <person name="Kalinowski J."/>
            <person name="Zotchev S.B."/>
        </authorList>
    </citation>
    <scope>NUCLEOTIDE SEQUENCE [LARGE SCALE GENOMIC DNA]</scope>
    <source>
        <strain evidence="4">ADI127-7</strain>
    </source>
</reference>
<keyword evidence="2" id="KW-0472">Membrane</keyword>
<keyword evidence="2" id="KW-0812">Transmembrane</keyword>
<feature type="compositionally biased region" description="Polar residues" evidence="1">
    <location>
        <begin position="1"/>
        <end position="10"/>
    </location>
</feature>
<evidence type="ECO:0000313" key="3">
    <source>
        <dbReference type="EMBL" id="APU15442.1"/>
    </source>
</evidence>
<protein>
    <submittedName>
        <fullName evidence="3">Uncharacterized protein</fullName>
    </submittedName>
</protein>
<evidence type="ECO:0000256" key="2">
    <source>
        <dbReference type="SAM" id="Phobius"/>
    </source>
</evidence>
<organism evidence="3 4">
    <name type="scientific">Actinoalloteichus fjordicus</name>
    <dbReference type="NCBI Taxonomy" id="1612552"/>
    <lineage>
        <taxon>Bacteria</taxon>
        <taxon>Bacillati</taxon>
        <taxon>Actinomycetota</taxon>
        <taxon>Actinomycetes</taxon>
        <taxon>Pseudonocardiales</taxon>
        <taxon>Pseudonocardiaceae</taxon>
        <taxon>Actinoalloteichus</taxon>
    </lineage>
</organism>
<sequence>MNTAEFSATMSDRRGGGSRNEARDGATVGQQIGALYGNAVHNENVYNLDPGDIPERRHEVARNFLAGGTPRPAERILGELLSTGEGTTQRAYHYFLAVVSDRSFHDIKTEHVDSISDARKMLALLRHDEWSAAFEVVWEFLTFARMRMQGEADDSSQVVASFKTLPDARQEEIHLHLQMILGTAEQASLDAARAQRITIERFRPGRRARAWKFFEPDPATPRLSVPPASVPEPGTWPRMIIGLLLTGFGLWQAMAGSTMAGFLVFLPLVAVGGHLAVKHGITRRAWQAWKQRRRSEVMPGAPLAAVSPGHWVPTAFVKEIYQLVDQRFTDARPHQAGDWPRYVGGIRDHLKRRLVAQYGNARLEPAKVDWLISWHARRVASGWRTQELFCFPVPCEPRSTRLCTVGVVLASAAVTVLALSGAYLAVVLLGLGGGLAVERITHLMGLRRADELLLQDARDLLEQETAAYEERRRELADRPTDAEMARWLALDKIYLRNDAMRRAKLGEHDVVTHVVMTEGADGARARVVKGPPRFARYSVQIFLLTRSGVREARVDLDFLTGEARDERRNLFNYNSLASASVTEKGARAAEVVGEDFRLVESLRSRTFRLTLLSGDAITVVAENFRQQKDDVVENDSELFSAALQTSGIDAALPILEAVAAEGSEWILRDEERRARWSRDWTA</sequence>
<evidence type="ECO:0000313" key="4">
    <source>
        <dbReference type="Proteomes" id="UP000185511"/>
    </source>
</evidence>
<dbReference type="KEGG" id="acad:UA74_17060"/>
<gene>
    <name evidence="3" type="ORF">UA74_17060</name>
</gene>
<dbReference type="AlphaFoldDB" id="A0AAC9PSW8"/>
<accession>A0AAC9PSW8</accession>
<keyword evidence="2" id="KW-1133">Transmembrane helix</keyword>